<evidence type="ECO:0000259" key="4">
    <source>
        <dbReference type="PROSITE" id="PS51462"/>
    </source>
</evidence>
<organism evidence="5 6">
    <name type="scientific">Winslowiella toletana</name>
    <dbReference type="NCBI Taxonomy" id="92490"/>
    <lineage>
        <taxon>Bacteria</taxon>
        <taxon>Pseudomonadati</taxon>
        <taxon>Pseudomonadota</taxon>
        <taxon>Gammaproteobacteria</taxon>
        <taxon>Enterobacterales</taxon>
        <taxon>Erwiniaceae</taxon>
        <taxon>Winslowiella</taxon>
    </lineage>
</organism>
<feature type="domain" description="Nudix hydrolase" evidence="4">
    <location>
        <begin position="3"/>
        <end position="140"/>
    </location>
</feature>
<evidence type="ECO:0000256" key="3">
    <source>
        <dbReference type="RuleBase" id="RU003476"/>
    </source>
</evidence>
<dbReference type="Gene3D" id="3.90.79.10">
    <property type="entry name" value="Nucleoside Triphosphate Pyrophosphohydrolase"/>
    <property type="match status" value="1"/>
</dbReference>
<comment type="caution">
    <text evidence="5">The sequence shown here is derived from an EMBL/GenBank/DDBJ whole genome shotgun (WGS) entry which is preliminary data.</text>
</comment>
<dbReference type="PROSITE" id="PS00893">
    <property type="entry name" value="NUDIX_BOX"/>
    <property type="match status" value="1"/>
</dbReference>
<dbReference type="Pfam" id="PF00293">
    <property type="entry name" value="NUDIX"/>
    <property type="match status" value="1"/>
</dbReference>
<dbReference type="EMBL" id="JAGGMQ010000001">
    <property type="protein sequence ID" value="MBP2171464.1"/>
    <property type="molecule type" value="Genomic_DNA"/>
</dbReference>
<dbReference type="InterPro" id="IPR015797">
    <property type="entry name" value="NUDIX_hydrolase-like_dom_sf"/>
</dbReference>
<protein>
    <submittedName>
        <fullName evidence="5">8-oxo-dGTP diphosphatase</fullName>
        <ecNumber evidence="5">3.6.1.55</ecNumber>
    </submittedName>
</protein>
<keyword evidence="2 3" id="KW-0378">Hydrolase</keyword>
<dbReference type="InterPro" id="IPR020084">
    <property type="entry name" value="NUDIX_hydrolase_CS"/>
</dbReference>
<evidence type="ECO:0000313" key="6">
    <source>
        <dbReference type="Proteomes" id="UP001195624"/>
    </source>
</evidence>
<dbReference type="PANTHER" id="PTHR16099">
    <property type="entry name" value="8-OXO-DGTP DIPHOSPHATES NUDT15"/>
    <property type="match status" value="1"/>
</dbReference>
<dbReference type="PROSITE" id="PS51462">
    <property type="entry name" value="NUDIX"/>
    <property type="match status" value="1"/>
</dbReference>
<sequence>MQYPRVGVGVLIFREGKILLGCRKGSHGAESWSAPGGHLDFGESVEQCARREVLEETGLQLMTLHTGPVTNDIFVGEQKHYITLFALAYAPAGEPRLREPDKCSGWQWFATDALPSPLFLPLQNLLLQHGADTLTRLAHPSLIG</sequence>
<gene>
    <name evidence="5" type="ORF">J2125_004656</name>
</gene>
<keyword evidence="6" id="KW-1185">Reference proteome</keyword>
<dbReference type="SUPFAM" id="SSF55811">
    <property type="entry name" value="Nudix"/>
    <property type="match status" value="1"/>
</dbReference>
<name>A0ABS4PFN5_9GAMM</name>
<dbReference type="Proteomes" id="UP001195624">
    <property type="component" value="Unassembled WGS sequence"/>
</dbReference>
<dbReference type="RefSeq" id="WP_017798910.1">
    <property type="nucleotide sequence ID" value="NZ_JAGGMQ010000001.1"/>
</dbReference>
<dbReference type="InterPro" id="IPR000086">
    <property type="entry name" value="NUDIX_hydrolase_dom"/>
</dbReference>
<comment type="cofactor">
    <cofactor evidence="1">
        <name>Mg(2+)</name>
        <dbReference type="ChEBI" id="CHEBI:18420"/>
    </cofactor>
</comment>
<evidence type="ECO:0000256" key="2">
    <source>
        <dbReference type="ARBA" id="ARBA00022801"/>
    </source>
</evidence>
<dbReference type="GO" id="GO:0035539">
    <property type="term" value="F:8-oxo-7,8-dihydrodeoxyguanosine triphosphate pyrophosphatase activity"/>
    <property type="evidence" value="ECO:0007669"/>
    <property type="project" value="UniProtKB-EC"/>
</dbReference>
<dbReference type="PANTHER" id="PTHR16099:SF5">
    <property type="entry name" value="NUCLEOTIDE TRIPHOSPHATE DIPHOSPHATASE NUDT15"/>
    <property type="match status" value="1"/>
</dbReference>
<comment type="similarity">
    <text evidence="3">Belongs to the Nudix hydrolase family.</text>
</comment>
<reference evidence="5 6" key="1">
    <citation type="submission" date="2021-03" db="EMBL/GenBank/DDBJ databases">
        <authorList>
            <person name="D'Agostino P."/>
            <person name="Huntemann M."/>
            <person name="Clum A."/>
            <person name="Spunde A."/>
            <person name="Palaniappan K."/>
            <person name="Ritter S."/>
            <person name="Mikhailova N."/>
            <person name="Chen I.-M."/>
            <person name="Stamatis D."/>
            <person name="Reddy T."/>
            <person name="O'Malley R."/>
            <person name="Daum C."/>
            <person name="Shapiro N."/>
            <person name="Ivanova N."/>
            <person name="Kyrpides N."/>
            <person name="Woyke T."/>
        </authorList>
    </citation>
    <scope>NUCLEOTIDE SEQUENCE [LARGE SCALE GENOMIC DNA]</scope>
    <source>
        <strain evidence="5 6">WS4403</strain>
    </source>
</reference>
<evidence type="ECO:0000313" key="5">
    <source>
        <dbReference type="EMBL" id="MBP2171464.1"/>
    </source>
</evidence>
<evidence type="ECO:0000256" key="1">
    <source>
        <dbReference type="ARBA" id="ARBA00001946"/>
    </source>
</evidence>
<proteinExistence type="inferred from homology"/>
<reference evidence="6" key="2">
    <citation type="submission" date="2023-07" db="EMBL/GenBank/DDBJ databases">
        <title>Genome mining of underrepresented organisms for secondary metabolites.</title>
        <authorList>
            <person name="D'Agostino P.M."/>
        </authorList>
    </citation>
    <scope>NUCLEOTIDE SEQUENCE [LARGE SCALE GENOMIC DNA]</scope>
    <source>
        <strain evidence="6">WS4403</strain>
    </source>
</reference>
<dbReference type="InterPro" id="IPR020476">
    <property type="entry name" value="Nudix_hydrolase"/>
</dbReference>
<dbReference type="PRINTS" id="PR00502">
    <property type="entry name" value="NUDIXFAMILY"/>
</dbReference>
<dbReference type="EC" id="3.6.1.55" evidence="5"/>
<accession>A0ABS4PFN5</accession>
<dbReference type="CDD" id="cd04678">
    <property type="entry name" value="NUDIX_MTH2_Nudt15"/>
    <property type="match status" value="1"/>
</dbReference>